<protein>
    <submittedName>
        <fullName evidence="1">Uncharacterized protein</fullName>
    </submittedName>
</protein>
<proteinExistence type="predicted"/>
<gene>
    <name evidence="1" type="ORF">EX87_06510</name>
</gene>
<evidence type="ECO:0000313" key="1">
    <source>
        <dbReference type="EMBL" id="AKF93320.1"/>
    </source>
</evidence>
<accession>A0A0F7BZ24</accession>
<name>A0A0F7BZ24_BRELA</name>
<reference evidence="1" key="1">
    <citation type="submission" date="2015-03" db="EMBL/GenBank/DDBJ databases">
        <title>MIGS Cultured Bacterial/Archaeal sample from Brevibacillus laterosporus.</title>
        <authorList>
            <person name="Zeng D."/>
            <person name="Zhu L."/>
            <person name="Dong G."/>
            <person name="Ye W."/>
            <person name="Ren D."/>
            <person name="Wu L."/>
            <person name="Xu J."/>
            <person name="Li G."/>
            <person name="Guo L."/>
        </authorList>
    </citation>
    <scope>NUCLEOTIDE SEQUENCE</scope>
    <source>
        <strain evidence="1">B9</strain>
    </source>
</reference>
<organism evidence="1">
    <name type="scientific">Brevibacillus laterosporus</name>
    <name type="common">Bacillus laterosporus</name>
    <dbReference type="NCBI Taxonomy" id="1465"/>
    <lineage>
        <taxon>Bacteria</taxon>
        <taxon>Bacillati</taxon>
        <taxon>Bacillota</taxon>
        <taxon>Bacilli</taxon>
        <taxon>Bacillales</taxon>
        <taxon>Paenibacillaceae</taxon>
        <taxon>Brevibacillus</taxon>
    </lineage>
</organism>
<sequence>MKLFPGKDNWYIMKINVYYDYLENRLAPLWYVITFRETELDWNKERAYIPITAPFQRKEAEDFDPDLLGLTVTLGELMVHPEKPGKFGINLKALKEQAERHGVDHQEVRQFVLQVGDIEEVLQMRLLRDKNKGATL</sequence>
<dbReference type="AlphaFoldDB" id="A0A0F7BZ24"/>
<dbReference type="EMBL" id="CP011074">
    <property type="protein sequence ID" value="AKF93320.1"/>
    <property type="molecule type" value="Genomic_DNA"/>
</dbReference>